<evidence type="ECO:0000259" key="2">
    <source>
        <dbReference type="PROSITE" id="PS50001"/>
    </source>
</evidence>
<dbReference type="InterPro" id="IPR036860">
    <property type="entry name" value="SH2_dom_sf"/>
</dbReference>
<dbReference type="InterPro" id="IPR000980">
    <property type="entry name" value="SH2"/>
</dbReference>
<dbReference type="Pfam" id="PF00017">
    <property type="entry name" value="SH2"/>
    <property type="match status" value="1"/>
</dbReference>
<dbReference type="AlphaFoldDB" id="A0AAD8ZVG8"/>
<dbReference type="Gene3D" id="2.30.30.40">
    <property type="entry name" value="SH3 Domains"/>
    <property type="match status" value="1"/>
</dbReference>
<reference evidence="3" key="1">
    <citation type="submission" date="2023-03" db="EMBL/GenBank/DDBJ databases">
        <title>Electrophorus voltai genome.</title>
        <authorList>
            <person name="Bian C."/>
        </authorList>
    </citation>
    <scope>NUCLEOTIDE SEQUENCE</scope>
    <source>
        <strain evidence="3">CB-2022</strain>
        <tissue evidence="3">Muscle</tissue>
    </source>
</reference>
<protein>
    <recommendedName>
        <fullName evidence="2">SH2 domain-containing protein</fullName>
    </recommendedName>
</protein>
<dbReference type="Proteomes" id="UP001239994">
    <property type="component" value="Unassembled WGS sequence"/>
</dbReference>
<dbReference type="InterPro" id="IPR043539">
    <property type="entry name" value="Grb2-like"/>
</dbReference>
<dbReference type="FunFam" id="3.30.505.10:FF:000039">
    <property type="entry name" value="src-like-adapter isoform X1"/>
    <property type="match status" value="1"/>
</dbReference>
<organism evidence="3 4">
    <name type="scientific">Electrophorus voltai</name>
    <dbReference type="NCBI Taxonomy" id="2609070"/>
    <lineage>
        <taxon>Eukaryota</taxon>
        <taxon>Metazoa</taxon>
        <taxon>Chordata</taxon>
        <taxon>Craniata</taxon>
        <taxon>Vertebrata</taxon>
        <taxon>Euteleostomi</taxon>
        <taxon>Actinopterygii</taxon>
        <taxon>Neopterygii</taxon>
        <taxon>Teleostei</taxon>
        <taxon>Ostariophysi</taxon>
        <taxon>Gymnotiformes</taxon>
        <taxon>Gymnotoidei</taxon>
        <taxon>Gymnotidae</taxon>
        <taxon>Electrophorus</taxon>
    </lineage>
</organism>
<keyword evidence="1" id="KW-0727">SH2 domain</keyword>
<evidence type="ECO:0000256" key="1">
    <source>
        <dbReference type="PROSITE-ProRule" id="PRU00191"/>
    </source>
</evidence>
<dbReference type="SMART" id="SM00252">
    <property type="entry name" value="SH2"/>
    <property type="match status" value="1"/>
</dbReference>
<dbReference type="Gene3D" id="3.30.505.10">
    <property type="entry name" value="SH2 domain"/>
    <property type="match status" value="1"/>
</dbReference>
<dbReference type="PANTHER" id="PTHR46037">
    <property type="entry name" value="PROTEIN ENHANCER OF SEVENLESS 2B"/>
    <property type="match status" value="1"/>
</dbReference>
<dbReference type="SUPFAM" id="SSF55550">
    <property type="entry name" value="SH2 domain"/>
    <property type="match status" value="1"/>
</dbReference>
<evidence type="ECO:0000313" key="3">
    <source>
        <dbReference type="EMBL" id="KAK1805028.1"/>
    </source>
</evidence>
<dbReference type="PRINTS" id="PR00401">
    <property type="entry name" value="SH2DOMAIN"/>
</dbReference>
<gene>
    <name evidence="3" type="ORF">P4O66_019396</name>
</gene>
<name>A0AAD8ZVG8_9TELE</name>
<proteinExistence type="predicted"/>
<sequence length="270" mass="30262">MGNIFKSLDTENQAVTDHSDALIKAKDYDSLIVLSDYPCHDISEPIFRMGERLKGLSQEGCWWRVLSLQTGNENYIPINHVAKVYHGWLFEGVARAKAEELLLLPGNTVGSFLIRESPSQRGMYSLSVRHRTIKHYKIFRLANSWFYISPGLTFQCLEDMVSHYSDCSDGICCVLSAPCLALSSAPSSISQAPPVVMRHKFDWKKVDQSQLLDPADQNRHNMVSYGVRNSIAAYLSVAGTAVQESPRSKKCKSVYVMASQSNNMTTDDNE</sequence>
<dbReference type="EMBL" id="JAROKS010000003">
    <property type="protein sequence ID" value="KAK1805028.1"/>
    <property type="molecule type" value="Genomic_DNA"/>
</dbReference>
<accession>A0AAD8ZVG8</accession>
<feature type="domain" description="SH2" evidence="2">
    <location>
        <begin position="88"/>
        <end position="179"/>
    </location>
</feature>
<keyword evidence="4" id="KW-1185">Reference proteome</keyword>
<dbReference type="PROSITE" id="PS50001">
    <property type="entry name" value="SH2"/>
    <property type="match status" value="1"/>
</dbReference>
<evidence type="ECO:0000313" key="4">
    <source>
        <dbReference type="Proteomes" id="UP001239994"/>
    </source>
</evidence>
<comment type="caution">
    <text evidence="3">The sequence shown here is derived from an EMBL/GenBank/DDBJ whole genome shotgun (WGS) entry which is preliminary data.</text>
</comment>